<dbReference type="Gene3D" id="1.10.10.10">
    <property type="entry name" value="Winged helix-like DNA-binding domain superfamily/Winged helix DNA-binding domain"/>
    <property type="match status" value="1"/>
</dbReference>
<proteinExistence type="predicted"/>
<dbReference type="GO" id="GO:0045727">
    <property type="term" value="P:positive regulation of translation"/>
    <property type="evidence" value="ECO:0007669"/>
    <property type="project" value="TreeGrafter"/>
</dbReference>
<dbReference type="GO" id="GO:0008033">
    <property type="term" value="P:tRNA processing"/>
    <property type="evidence" value="ECO:0007669"/>
    <property type="project" value="TreeGrafter"/>
</dbReference>
<dbReference type="InterPro" id="IPR006630">
    <property type="entry name" value="La_HTH"/>
</dbReference>
<dbReference type="GO" id="GO:1990904">
    <property type="term" value="C:ribonucleoprotein complex"/>
    <property type="evidence" value="ECO:0007669"/>
    <property type="project" value="InterPro"/>
</dbReference>
<reference evidence="7" key="1">
    <citation type="submission" date="2022-11" db="UniProtKB">
        <authorList>
            <consortium name="WormBaseParasite"/>
        </authorList>
    </citation>
    <scope>IDENTIFICATION</scope>
</reference>
<dbReference type="PRINTS" id="PR00302">
    <property type="entry name" value="LUPUSLA"/>
</dbReference>
<evidence type="ECO:0000259" key="5">
    <source>
        <dbReference type="PROSITE" id="PS50961"/>
    </source>
</evidence>
<keyword evidence="2 4" id="KW-0694">RNA-binding</keyword>
<dbReference type="SUPFAM" id="SSF46785">
    <property type="entry name" value="Winged helix' DNA-binding domain"/>
    <property type="match status" value="1"/>
</dbReference>
<dbReference type="AlphaFoldDB" id="A0A914PXD7"/>
<organism evidence="6 7">
    <name type="scientific">Panagrolaimus davidi</name>
    <dbReference type="NCBI Taxonomy" id="227884"/>
    <lineage>
        <taxon>Eukaryota</taxon>
        <taxon>Metazoa</taxon>
        <taxon>Ecdysozoa</taxon>
        <taxon>Nematoda</taxon>
        <taxon>Chromadorea</taxon>
        <taxon>Rhabditida</taxon>
        <taxon>Tylenchina</taxon>
        <taxon>Panagrolaimomorpha</taxon>
        <taxon>Panagrolaimoidea</taxon>
        <taxon>Panagrolaimidae</taxon>
        <taxon>Panagrolaimus</taxon>
    </lineage>
</organism>
<dbReference type="PANTHER" id="PTHR22792:SF166">
    <property type="entry name" value="LUPUS LA PROTEIN HOMOLOG"/>
    <property type="match status" value="1"/>
</dbReference>
<dbReference type="InterPro" id="IPR036388">
    <property type="entry name" value="WH-like_DNA-bd_sf"/>
</dbReference>
<evidence type="ECO:0000256" key="2">
    <source>
        <dbReference type="ARBA" id="ARBA00022884"/>
    </source>
</evidence>
<dbReference type="InterPro" id="IPR012677">
    <property type="entry name" value="Nucleotide-bd_a/b_plait_sf"/>
</dbReference>
<keyword evidence="3" id="KW-0539">Nucleus</keyword>
<dbReference type="InterPro" id="IPR002344">
    <property type="entry name" value="Lupus_La"/>
</dbReference>
<evidence type="ECO:0000256" key="1">
    <source>
        <dbReference type="ARBA" id="ARBA00004123"/>
    </source>
</evidence>
<dbReference type="Pfam" id="PF05383">
    <property type="entry name" value="La"/>
    <property type="match status" value="1"/>
</dbReference>
<dbReference type="Pfam" id="PF00076">
    <property type="entry name" value="RRM_1"/>
    <property type="match status" value="1"/>
</dbReference>
<dbReference type="InterPro" id="IPR000504">
    <property type="entry name" value="RRM_dom"/>
</dbReference>
<dbReference type="GO" id="GO:0003729">
    <property type="term" value="F:mRNA binding"/>
    <property type="evidence" value="ECO:0007669"/>
    <property type="project" value="TreeGrafter"/>
</dbReference>
<dbReference type="InterPro" id="IPR035979">
    <property type="entry name" value="RBD_domain_sf"/>
</dbReference>
<dbReference type="InterPro" id="IPR036390">
    <property type="entry name" value="WH_DNA-bd_sf"/>
</dbReference>
<dbReference type="CDD" id="cd12291">
    <property type="entry name" value="RRM1_La"/>
    <property type="match status" value="1"/>
</dbReference>
<dbReference type="SMART" id="SM00715">
    <property type="entry name" value="LA"/>
    <property type="match status" value="1"/>
</dbReference>
<dbReference type="SUPFAM" id="SSF54928">
    <property type="entry name" value="RNA-binding domain, RBD"/>
    <property type="match status" value="1"/>
</dbReference>
<dbReference type="Gene3D" id="3.30.70.330">
    <property type="match status" value="1"/>
</dbReference>
<dbReference type="PANTHER" id="PTHR22792">
    <property type="entry name" value="LUPUS LA PROTEIN-RELATED"/>
    <property type="match status" value="1"/>
</dbReference>
<sequence>MSLINEKIVKQVNHYFSNENLSHDRFFQREMNKDHGWVKIDFLLGCNALKRITQNKATIAAALKDSDLVEVSDDGEKIRRNPEIPLPDNMPQFWQDLKKRTRGFPRNTSNDEIMQFLNSYGEVVDLIKQKHKRAREFRGCVFVTFKDEATAQNFICNPDTNRFRQAELVKNMVNDCKEGFFLN</sequence>
<evidence type="ECO:0000256" key="4">
    <source>
        <dbReference type="PROSITE-ProRule" id="PRU00332"/>
    </source>
</evidence>
<feature type="domain" description="HTH La-type RNA-binding" evidence="5">
    <location>
        <begin position="1"/>
        <end position="88"/>
    </location>
</feature>
<dbReference type="GO" id="GO:0005634">
    <property type="term" value="C:nucleus"/>
    <property type="evidence" value="ECO:0007669"/>
    <property type="project" value="UniProtKB-SubCell"/>
</dbReference>
<dbReference type="WBParaSite" id="PDA_v2.g21059.t1">
    <property type="protein sequence ID" value="PDA_v2.g21059.t1"/>
    <property type="gene ID" value="PDA_v2.g21059"/>
</dbReference>
<dbReference type="CDD" id="cd07323">
    <property type="entry name" value="LAM"/>
    <property type="match status" value="1"/>
</dbReference>
<dbReference type="GO" id="GO:0010494">
    <property type="term" value="C:cytoplasmic stress granule"/>
    <property type="evidence" value="ECO:0007669"/>
    <property type="project" value="TreeGrafter"/>
</dbReference>
<comment type="subcellular location">
    <subcellularLocation>
        <location evidence="1">Nucleus</location>
    </subcellularLocation>
</comment>
<evidence type="ECO:0000256" key="3">
    <source>
        <dbReference type="ARBA" id="ARBA00023242"/>
    </source>
</evidence>
<dbReference type="InterPro" id="IPR045180">
    <property type="entry name" value="La_dom_prot"/>
</dbReference>
<protein>
    <submittedName>
        <fullName evidence="7">HTH La-type RNA-binding domain-containing protein</fullName>
    </submittedName>
</protein>
<evidence type="ECO:0000313" key="6">
    <source>
        <dbReference type="Proteomes" id="UP000887578"/>
    </source>
</evidence>
<evidence type="ECO:0000313" key="7">
    <source>
        <dbReference type="WBParaSite" id="PDA_v2.g21059.t1"/>
    </source>
</evidence>
<dbReference type="GO" id="GO:0005829">
    <property type="term" value="C:cytosol"/>
    <property type="evidence" value="ECO:0007669"/>
    <property type="project" value="TreeGrafter"/>
</dbReference>
<accession>A0A914PXD7</accession>
<name>A0A914PXD7_9BILA</name>
<dbReference type="Proteomes" id="UP000887578">
    <property type="component" value="Unplaced"/>
</dbReference>
<keyword evidence="6" id="KW-1185">Reference proteome</keyword>
<dbReference type="PROSITE" id="PS50961">
    <property type="entry name" value="HTH_LA"/>
    <property type="match status" value="1"/>
</dbReference>